<dbReference type="Pfam" id="PF13262">
    <property type="entry name" value="DUF4054"/>
    <property type="match status" value="1"/>
</dbReference>
<dbReference type="InterPro" id="IPR025127">
    <property type="entry name" value="DUF4054"/>
</dbReference>
<evidence type="ECO:0000313" key="2">
    <source>
        <dbReference type="Proteomes" id="UP000214610"/>
    </source>
</evidence>
<protein>
    <submittedName>
        <fullName evidence="1">DUF4054 domain-containing protein</fullName>
    </submittedName>
</protein>
<name>A0A227KSK2_9BURK</name>
<accession>A0A227KSK2</accession>
<keyword evidence="2" id="KW-1185">Reference proteome</keyword>
<organism evidence="1 2">
    <name type="scientific">Turicimonas muris</name>
    <dbReference type="NCBI Taxonomy" id="1796652"/>
    <lineage>
        <taxon>Bacteria</taxon>
        <taxon>Pseudomonadati</taxon>
        <taxon>Pseudomonadota</taxon>
        <taxon>Betaproteobacteria</taxon>
        <taxon>Burkholderiales</taxon>
        <taxon>Sutterellaceae</taxon>
        <taxon>Turicimonas</taxon>
    </lineage>
</organism>
<sequence>MAVVIFDPDKFREIYPAYSDEVKFSDEYLQYYFDLAVEFVGNTDADSFAPYDPENKIFLRERLLYLATCHLLTLDQRPEGQPGRVTSATQGSVSTSFDLLKANTFVGDWWAQTKCGAMFWTMTARYRVGGRFYGGGNFHPWG</sequence>
<evidence type="ECO:0000313" key="1">
    <source>
        <dbReference type="EMBL" id="OXE50864.1"/>
    </source>
</evidence>
<comment type="caution">
    <text evidence="1">The sequence shown here is derived from an EMBL/GenBank/DDBJ whole genome shotgun (WGS) entry which is preliminary data.</text>
</comment>
<dbReference type="RefSeq" id="WP_066590740.1">
    <property type="nucleotide sequence ID" value="NZ_CP065313.1"/>
</dbReference>
<dbReference type="EMBL" id="NHMP01000001">
    <property type="protein sequence ID" value="OXE50864.1"/>
    <property type="molecule type" value="Genomic_DNA"/>
</dbReference>
<proteinExistence type="predicted"/>
<dbReference type="GeneID" id="78363052"/>
<dbReference type="Proteomes" id="UP000214610">
    <property type="component" value="Unassembled WGS sequence"/>
</dbReference>
<reference evidence="2" key="1">
    <citation type="submission" date="2017-05" db="EMBL/GenBank/DDBJ databases">
        <title>Improved OligoMM genomes.</title>
        <authorList>
            <person name="Garzetti D."/>
        </authorList>
    </citation>
    <scope>NUCLEOTIDE SEQUENCE [LARGE SCALE GENOMIC DNA]</scope>
    <source>
        <strain evidence="2">YL45</strain>
    </source>
</reference>
<gene>
    <name evidence="1" type="ORF">ADH67_00750</name>
</gene>
<dbReference type="AlphaFoldDB" id="A0A227KSK2"/>